<dbReference type="AlphaFoldDB" id="A0A315Y281"/>
<protein>
    <submittedName>
        <fullName evidence="2">Uncharacterized protein</fullName>
    </submittedName>
</protein>
<feature type="transmembrane region" description="Helical" evidence="1">
    <location>
        <begin position="404"/>
        <end position="424"/>
    </location>
</feature>
<feature type="transmembrane region" description="Helical" evidence="1">
    <location>
        <begin position="285"/>
        <end position="308"/>
    </location>
</feature>
<feature type="transmembrane region" description="Helical" evidence="1">
    <location>
        <begin position="376"/>
        <end position="392"/>
    </location>
</feature>
<dbReference type="EMBL" id="QGDI01000003">
    <property type="protein sequence ID" value="PWJ14127.1"/>
    <property type="molecule type" value="Genomic_DNA"/>
</dbReference>
<feature type="transmembrane region" description="Helical" evidence="1">
    <location>
        <begin position="430"/>
        <end position="452"/>
    </location>
</feature>
<gene>
    <name evidence="2" type="ORF">IE37_01060</name>
</gene>
<dbReference type="OrthoDB" id="2062742at2"/>
<dbReference type="RefSeq" id="WP_109725899.1">
    <property type="nucleotide sequence ID" value="NZ_QGDI01000003.1"/>
</dbReference>
<dbReference type="Proteomes" id="UP000245720">
    <property type="component" value="Unassembled WGS sequence"/>
</dbReference>
<evidence type="ECO:0000313" key="3">
    <source>
        <dbReference type="Proteomes" id="UP000245720"/>
    </source>
</evidence>
<feature type="transmembrane region" description="Helical" evidence="1">
    <location>
        <begin position="668"/>
        <end position="690"/>
    </location>
</feature>
<feature type="transmembrane region" description="Helical" evidence="1">
    <location>
        <begin position="252"/>
        <end position="273"/>
    </location>
</feature>
<sequence>MKFFFLLMLAVTVVSSVFMIRSDKKGSKFYFGSVGFVIAIILGCADLFGAMDDSPFRGTFTIMGAASALQLLLFFFKLKSSDKPTFNRISKAVIAAVLLELIVFQIPSIPTNFIGKYKPVNVNIADTIVGNGFYDANAPQDGIKTGGTDIITLEYNKLNCPVGSVKIETKLSETVKYMDASISLKDQTVSTLRSGIATGRVVRGVDESQYIQCSVSGNVDRLLIDCKFQNNSNETAITGIIINAPMPFEASLIRFLLIVALAALVIAVTGAKAMQKSVEEKKGTFRLYVIELTIAAVTVAVLMCVAIAHASNMKHFFKGDIGDQLSQQLVESFENGRLDIDAYVSPDLTALENPYQWDARDGIAYEWDHLLYDGKYYSYYGIAPVILVYLPFHKLTGKFMTQVSAIMIFTIIGLILLSMAYYAFIKRFFGKIPVGCAVAGHVVMLVSCGIWFNTCQPIFYEAAISAGFAAMTAAVYFLFTSGVFTKDKLSLPRTALSSLFFGIAVMCRPTLAVYAICAYIIYGMHLKQADFISADKSNKKRRIYYALCGALPLAILGICQMAYNYARFGSPFDFGIQYSLTINDFTHSEFHINFMLLGLFYYLIAPPMLKGNYPYITNDFSQFGINGYYYRCPETAAGIIFLAMPTLGFLFSRKALRALPDRKARIRALLGVGLPCLVMPIVIICSIWESGYAVRYFADFAWEMVFGGLCILFFLYNRSKNETHKKQFKWFMAAAAVVAVVLNAPMVYGVMCPRDYFPELSEKFSRIVAFWQ</sequence>
<keyword evidence="1" id="KW-0812">Transmembrane</keyword>
<feature type="transmembrane region" description="Helical" evidence="1">
    <location>
        <begin position="459"/>
        <end position="479"/>
    </location>
</feature>
<evidence type="ECO:0000313" key="2">
    <source>
        <dbReference type="EMBL" id="PWJ14127.1"/>
    </source>
</evidence>
<feature type="transmembrane region" description="Helical" evidence="1">
    <location>
        <begin position="636"/>
        <end position="656"/>
    </location>
</feature>
<proteinExistence type="predicted"/>
<keyword evidence="1" id="KW-1133">Transmembrane helix</keyword>
<feature type="transmembrane region" description="Helical" evidence="1">
    <location>
        <begin position="543"/>
        <end position="563"/>
    </location>
</feature>
<name>A0A315Y281_RUMFL</name>
<feature type="transmembrane region" description="Helical" evidence="1">
    <location>
        <begin position="696"/>
        <end position="716"/>
    </location>
</feature>
<keyword evidence="1" id="KW-0472">Membrane</keyword>
<reference evidence="2 3" key="1">
    <citation type="submission" date="2018-05" db="EMBL/GenBank/DDBJ databases">
        <title>The Hungate 1000. A catalogue of reference genomes from the rumen microbiome.</title>
        <authorList>
            <person name="Kelly W."/>
        </authorList>
    </citation>
    <scope>NUCLEOTIDE SEQUENCE [LARGE SCALE GENOMIC DNA]</scope>
    <source>
        <strain evidence="2 3">SAb67</strain>
    </source>
</reference>
<feature type="transmembrane region" description="Helical" evidence="1">
    <location>
        <begin position="60"/>
        <end position="78"/>
    </location>
</feature>
<feature type="transmembrane region" description="Helical" evidence="1">
    <location>
        <begin position="728"/>
        <end position="751"/>
    </location>
</feature>
<evidence type="ECO:0000256" key="1">
    <source>
        <dbReference type="SAM" id="Phobius"/>
    </source>
</evidence>
<comment type="caution">
    <text evidence="2">The sequence shown here is derived from an EMBL/GenBank/DDBJ whole genome shotgun (WGS) entry which is preliminary data.</text>
</comment>
<feature type="transmembrane region" description="Helical" evidence="1">
    <location>
        <begin position="29"/>
        <end position="48"/>
    </location>
</feature>
<feature type="transmembrane region" description="Helical" evidence="1">
    <location>
        <begin position="499"/>
        <end position="522"/>
    </location>
</feature>
<accession>A0A315Y281</accession>
<organism evidence="2 3">
    <name type="scientific">Ruminococcus flavefaciens</name>
    <dbReference type="NCBI Taxonomy" id="1265"/>
    <lineage>
        <taxon>Bacteria</taxon>
        <taxon>Bacillati</taxon>
        <taxon>Bacillota</taxon>
        <taxon>Clostridia</taxon>
        <taxon>Eubacteriales</taxon>
        <taxon>Oscillospiraceae</taxon>
        <taxon>Ruminococcus</taxon>
    </lineage>
</organism>